<evidence type="ECO:0000313" key="4">
    <source>
        <dbReference type="EMBL" id="GAA0769500.1"/>
    </source>
</evidence>
<sequence>MYIIIIGCGKMGSKLATDLAETSHDICVIDRDEEKTDKLGSGFNGRILNGVEIDIDLLEEAGIEEADVLLALTQNDNINIVACEIAQNIYKVPTVIGRVFNDDRCHIYNSLGIKTINPIKLAVGNIKEDIKCEQL</sequence>
<dbReference type="InterPro" id="IPR036291">
    <property type="entry name" value="NAD(P)-bd_dom_sf"/>
</dbReference>
<dbReference type="InterPro" id="IPR006036">
    <property type="entry name" value="K_uptake_TrkA"/>
</dbReference>
<keyword evidence="5" id="KW-1185">Reference proteome</keyword>
<comment type="caution">
    <text evidence="4">The sequence shown here is derived from an EMBL/GenBank/DDBJ whole genome shotgun (WGS) entry which is preliminary data.</text>
</comment>
<dbReference type="RefSeq" id="WP_343824397.1">
    <property type="nucleotide sequence ID" value="NZ_BAAACI010000001.1"/>
</dbReference>
<evidence type="ECO:0000259" key="3">
    <source>
        <dbReference type="PROSITE" id="PS51201"/>
    </source>
</evidence>
<keyword evidence="1" id="KW-0813">Transport</keyword>
<evidence type="ECO:0000313" key="5">
    <source>
        <dbReference type="Proteomes" id="UP001501047"/>
    </source>
</evidence>
<organism evidence="4 5">
    <name type="scientific">Clostridium subterminale</name>
    <dbReference type="NCBI Taxonomy" id="1550"/>
    <lineage>
        <taxon>Bacteria</taxon>
        <taxon>Bacillati</taxon>
        <taxon>Bacillota</taxon>
        <taxon>Clostridia</taxon>
        <taxon>Eubacteriales</taxon>
        <taxon>Clostridiaceae</taxon>
        <taxon>Clostridium</taxon>
    </lineage>
</organism>
<dbReference type="PROSITE" id="PS51201">
    <property type="entry name" value="RCK_N"/>
    <property type="match status" value="1"/>
</dbReference>
<keyword evidence="1" id="KW-0633">Potassium transport</keyword>
<name>A0ABN1KKV8_CLOSU</name>
<dbReference type="PRINTS" id="PR00335">
    <property type="entry name" value="KUPTAKETRKA"/>
</dbReference>
<reference evidence="4 5" key="1">
    <citation type="journal article" date="2019" name="Int. J. Syst. Evol. Microbiol.">
        <title>The Global Catalogue of Microorganisms (GCM) 10K type strain sequencing project: providing services to taxonomists for standard genome sequencing and annotation.</title>
        <authorList>
            <consortium name="The Broad Institute Genomics Platform"/>
            <consortium name="The Broad Institute Genome Sequencing Center for Infectious Disease"/>
            <person name="Wu L."/>
            <person name="Ma J."/>
        </authorList>
    </citation>
    <scope>NUCLEOTIDE SEQUENCE [LARGE SCALE GENOMIC DNA]</scope>
    <source>
        <strain evidence="4 5">JCM 1417</strain>
    </source>
</reference>
<evidence type="ECO:0000256" key="2">
    <source>
        <dbReference type="ARBA" id="ARBA00022958"/>
    </source>
</evidence>
<dbReference type="SUPFAM" id="SSF51735">
    <property type="entry name" value="NAD(P)-binding Rossmann-fold domains"/>
    <property type="match status" value="1"/>
</dbReference>
<evidence type="ECO:0000256" key="1">
    <source>
        <dbReference type="ARBA" id="ARBA00022538"/>
    </source>
</evidence>
<dbReference type="Gene3D" id="3.40.50.720">
    <property type="entry name" value="NAD(P)-binding Rossmann-like Domain"/>
    <property type="match status" value="1"/>
</dbReference>
<dbReference type="Pfam" id="PF02254">
    <property type="entry name" value="TrkA_N"/>
    <property type="match status" value="1"/>
</dbReference>
<keyword evidence="1" id="KW-0406">Ion transport</keyword>
<keyword evidence="2" id="KW-0630">Potassium</keyword>
<dbReference type="Proteomes" id="UP001501047">
    <property type="component" value="Unassembled WGS sequence"/>
</dbReference>
<protein>
    <recommendedName>
        <fullName evidence="3">RCK N-terminal domain-containing protein</fullName>
    </recommendedName>
</protein>
<dbReference type="InterPro" id="IPR050721">
    <property type="entry name" value="Trk_Ktr_HKT_K-transport"/>
</dbReference>
<dbReference type="InterPro" id="IPR003148">
    <property type="entry name" value="RCK_N"/>
</dbReference>
<dbReference type="EMBL" id="BAAACI010000001">
    <property type="protein sequence ID" value="GAA0769500.1"/>
    <property type="molecule type" value="Genomic_DNA"/>
</dbReference>
<dbReference type="PANTHER" id="PTHR43833">
    <property type="entry name" value="POTASSIUM CHANNEL PROTEIN 2-RELATED-RELATED"/>
    <property type="match status" value="1"/>
</dbReference>
<feature type="domain" description="RCK N-terminal" evidence="3">
    <location>
        <begin position="1"/>
        <end position="120"/>
    </location>
</feature>
<gene>
    <name evidence="4" type="ORF">GCM10008908_11160</name>
</gene>
<accession>A0ABN1KKV8</accession>
<proteinExistence type="predicted"/>